<organism evidence="1 2">
    <name type="scientific">Eumeta variegata</name>
    <name type="common">Bagworm moth</name>
    <name type="synonym">Eumeta japonica</name>
    <dbReference type="NCBI Taxonomy" id="151549"/>
    <lineage>
        <taxon>Eukaryota</taxon>
        <taxon>Metazoa</taxon>
        <taxon>Ecdysozoa</taxon>
        <taxon>Arthropoda</taxon>
        <taxon>Hexapoda</taxon>
        <taxon>Insecta</taxon>
        <taxon>Pterygota</taxon>
        <taxon>Neoptera</taxon>
        <taxon>Endopterygota</taxon>
        <taxon>Lepidoptera</taxon>
        <taxon>Glossata</taxon>
        <taxon>Ditrysia</taxon>
        <taxon>Tineoidea</taxon>
        <taxon>Psychidae</taxon>
        <taxon>Oiketicinae</taxon>
        <taxon>Eumeta</taxon>
    </lineage>
</organism>
<dbReference type="Proteomes" id="UP000299102">
    <property type="component" value="Unassembled WGS sequence"/>
</dbReference>
<accession>A0A4C1WVF9</accession>
<comment type="caution">
    <text evidence="1">The sequence shown here is derived from an EMBL/GenBank/DDBJ whole genome shotgun (WGS) entry which is preliminary data.</text>
</comment>
<dbReference type="AlphaFoldDB" id="A0A4C1WVF9"/>
<evidence type="ECO:0000313" key="2">
    <source>
        <dbReference type="Proteomes" id="UP000299102"/>
    </source>
</evidence>
<protein>
    <submittedName>
        <fullName evidence="1">Uncharacterized protein</fullName>
    </submittedName>
</protein>
<sequence>MCLKEVNRDTVAYGAGKRPVFKYSKRKSGELFLQAGENVDRAALILLSCLRYNVKDCVAIFVGVSDMGTQQNLWQRYFHPDHSRYICTEEAIRVIFEVSFSNALLQRIRRRIESLVRDNPVGEL</sequence>
<evidence type="ECO:0000313" key="1">
    <source>
        <dbReference type="EMBL" id="GBP54893.1"/>
    </source>
</evidence>
<gene>
    <name evidence="1" type="ORF">EVAR_11646_1</name>
</gene>
<keyword evidence="2" id="KW-1185">Reference proteome</keyword>
<reference evidence="1 2" key="1">
    <citation type="journal article" date="2019" name="Commun. Biol.">
        <title>The bagworm genome reveals a unique fibroin gene that provides high tensile strength.</title>
        <authorList>
            <person name="Kono N."/>
            <person name="Nakamura H."/>
            <person name="Ohtoshi R."/>
            <person name="Tomita M."/>
            <person name="Numata K."/>
            <person name="Arakawa K."/>
        </authorList>
    </citation>
    <scope>NUCLEOTIDE SEQUENCE [LARGE SCALE GENOMIC DNA]</scope>
</reference>
<proteinExistence type="predicted"/>
<dbReference type="EMBL" id="BGZK01000656">
    <property type="protein sequence ID" value="GBP54893.1"/>
    <property type="molecule type" value="Genomic_DNA"/>
</dbReference>
<name>A0A4C1WVF9_EUMVA</name>